<reference evidence="3 4" key="1">
    <citation type="submission" date="2016-06" db="EMBL/GenBank/DDBJ databases">
        <title>Draft genome of Moraxella atlantae CCUG 66109.</title>
        <authorList>
            <person name="Salva-Serra F."/>
            <person name="Engstrom-Jakobsson H."/>
            <person name="Thorell K."/>
            <person name="Gonzales-Siles L."/>
            <person name="Karlsson R."/>
            <person name="Boulund F."/>
            <person name="Engstrand L."/>
            <person name="Kristiansson E."/>
            <person name="Moore E."/>
        </authorList>
    </citation>
    <scope>NUCLEOTIDE SEQUENCE [LARGE SCALE GENOMIC DNA]</scope>
    <source>
        <strain evidence="3 4">CCUG 66109</strain>
    </source>
</reference>
<dbReference type="Proteomes" id="UP000092508">
    <property type="component" value="Unassembled WGS sequence"/>
</dbReference>
<organism evidence="3 4">
    <name type="scientific">Faucicola atlantae</name>
    <dbReference type="NCBI Taxonomy" id="34059"/>
    <lineage>
        <taxon>Bacteria</taxon>
        <taxon>Pseudomonadati</taxon>
        <taxon>Pseudomonadota</taxon>
        <taxon>Gammaproteobacteria</taxon>
        <taxon>Moraxellales</taxon>
        <taxon>Moraxellaceae</taxon>
        <taxon>Faucicola</taxon>
    </lineage>
</organism>
<dbReference type="Gene3D" id="3.40.50.1820">
    <property type="entry name" value="alpha/beta hydrolase"/>
    <property type="match status" value="1"/>
</dbReference>
<dbReference type="InterPro" id="IPR050300">
    <property type="entry name" value="GDXG_lipolytic_enzyme"/>
</dbReference>
<gene>
    <name evidence="3" type="ORF">A9308_05785</name>
</gene>
<dbReference type="STRING" id="34059.A9308_05785"/>
<dbReference type="PANTHER" id="PTHR48081:SF8">
    <property type="entry name" value="ALPHA_BETA HYDROLASE FOLD-3 DOMAIN-CONTAINING PROTEIN-RELATED"/>
    <property type="match status" value="1"/>
</dbReference>
<evidence type="ECO:0000259" key="2">
    <source>
        <dbReference type="Pfam" id="PF07859"/>
    </source>
</evidence>
<dbReference type="InterPro" id="IPR029058">
    <property type="entry name" value="AB_hydrolase_fold"/>
</dbReference>
<dbReference type="InterPro" id="IPR013094">
    <property type="entry name" value="AB_hydrolase_3"/>
</dbReference>
<feature type="domain" description="Alpha/beta hydrolase fold-3" evidence="2">
    <location>
        <begin position="116"/>
        <end position="340"/>
    </location>
</feature>
<dbReference type="GO" id="GO:0016787">
    <property type="term" value="F:hydrolase activity"/>
    <property type="evidence" value="ECO:0007669"/>
    <property type="project" value="UniProtKB-KW"/>
</dbReference>
<dbReference type="PANTHER" id="PTHR48081">
    <property type="entry name" value="AB HYDROLASE SUPERFAMILY PROTEIN C4A8.06C"/>
    <property type="match status" value="1"/>
</dbReference>
<evidence type="ECO:0000256" key="1">
    <source>
        <dbReference type="ARBA" id="ARBA00022801"/>
    </source>
</evidence>
<sequence length="366" mass="39910">MAKILNKNQLIMPNNPTTCTAQTLGKPMPTDLQAFFAHHRFVSNTLHTPTPLTYRDALTQLITHQVHAAPTTDHRAVQVLDSMSTAPTHFYGYNVPLRVFIPKTMQPTPTQHTNVMLFFHGGGVAGSVGLYTAWLNQLAATTGQIIVAPAYRCAPENRYPAAIDDAHSVLQGMVQTLAKLGIEVNDLIAAGDGTGGAIAATLVQDWLSGRAASNVPITGQILIDGVLDYTLSQPSAHAAPSDTYLGDSANHWTWLLGVQGLQQNYDWYFGKHDDRELASPYWTDLGSLAHYSDKPLPRCLTITAGNSPLRDENLAYHTLLEQAGFAAQLANFVAMPHSFWYLSAQCTQVCQQLYGVIGQFCHIADI</sequence>
<name>A0A1B8QCU3_9GAMM</name>
<protein>
    <recommendedName>
        <fullName evidence="2">Alpha/beta hydrolase fold-3 domain-containing protein</fullName>
    </recommendedName>
</protein>
<keyword evidence="1" id="KW-0378">Hydrolase</keyword>
<dbReference type="AlphaFoldDB" id="A0A1B8QCU3"/>
<comment type="caution">
    <text evidence="3">The sequence shown here is derived from an EMBL/GenBank/DDBJ whole genome shotgun (WGS) entry which is preliminary data.</text>
</comment>
<evidence type="ECO:0000313" key="3">
    <source>
        <dbReference type="EMBL" id="OBX79042.1"/>
    </source>
</evidence>
<dbReference type="Pfam" id="PF07859">
    <property type="entry name" value="Abhydrolase_3"/>
    <property type="match status" value="1"/>
</dbReference>
<proteinExistence type="predicted"/>
<accession>A0A1B8QCU3</accession>
<evidence type="ECO:0000313" key="4">
    <source>
        <dbReference type="Proteomes" id="UP000092508"/>
    </source>
</evidence>
<dbReference type="EMBL" id="LZMZ01000013">
    <property type="protein sequence ID" value="OBX79042.1"/>
    <property type="molecule type" value="Genomic_DNA"/>
</dbReference>
<dbReference type="SUPFAM" id="SSF53474">
    <property type="entry name" value="alpha/beta-Hydrolases"/>
    <property type="match status" value="1"/>
</dbReference>